<feature type="domain" description="UvrD-like helicase C-terminal" evidence="3">
    <location>
        <begin position="744"/>
        <end position="789"/>
    </location>
</feature>
<dbReference type="InterPro" id="IPR027417">
    <property type="entry name" value="P-loop_NTPase"/>
</dbReference>
<organism evidence="4">
    <name type="scientific">viral metagenome</name>
    <dbReference type="NCBI Taxonomy" id="1070528"/>
    <lineage>
        <taxon>unclassified sequences</taxon>
        <taxon>metagenomes</taxon>
        <taxon>organismal metagenomes</taxon>
    </lineage>
</organism>
<dbReference type="SUPFAM" id="SSF52540">
    <property type="entry name" value="P-loop containing nucleoside triphosphate hydrolases"/>
    <property type="match status" value="2"/>
</dbReference>
<dbReference type="Pfam" id="PF13604">
    <property type="entry name" value="AAA_30"/>
    <property type="match status" value="1"/>
</dbReference>
<dbReference type="PANTHER" id="PTHR43788">
    <property type="entry name" value="DNA2/NAM7 HELICASE FAMILY MEMBER"/>
    <property type="match status" value="1"/>
</dbReference>
<dbReference type="GO" id="GO:0005524">
    <property type="term" value="F:ATP binding"/>
    <property type="evidence" value="ECO:0007669"/>
    <property type="project" value="UniProtKB-KW"/>
</dbReference>
<dbReference type="InterPro" id="IPR050534">
    <property type="entry name" value="Coronavir_polyprotein_1ab"/>
</dbReference>
<name>A0A6C0DTS4_9ZZZZ</name>
<protein>
    <recommendedName>
        <fullName evidence="3">UvrD-like helicase C-terminal domain-containing protein</fullName>
    </recommendedName>
</protein>
<dbReference type="Gene3D" id="2.30.30.940">
    <property type="match status" value="1"/>
</dbReference>
<proteinExistence type="predicted"/>
<sequence length="822" mass="96598">MSRQLRYGTNVIYDGKVAKIIGSSKTDSILISILPDNTKVNVKKTQLKTIPHDKGELIKYKEVYYIISDITLDSSKTPLYKLSFVNKNRKKTDDEKFVKSSDFNIVSVEKTKQERIIDFLRFLDRYNSTISFLNKKRGDIYKILDKKEVDEYMEDLFVRCKLKMKQLNKVENTLKKTHEPKLQITNIYKNPFDFITQDYQIIKYDEAENICSEYSLVIDFKIKIEKWSYDLFLRENNAFYIPKWLYEKEVKKFCQQRNKNYANFMIHINKIIIDKDIEKEKNQYGQYTFKTTEYLLNLEKKMTDLIMELFHDKNYTIPNEKINEKINLYEERMRTIEGISGFSLEKEQRQSVITSVKNKFSIITGPPGSGKTEIVKCINFVLFELYKEANQLEDDEEFEMESTTSEDLSEDLSENFDCYDSVDESVIQIHNEETNKFVNPKKLGLIAPTGLAYVNMQRSQKAEHYNINLCGTCHRTLYHTIPNIKKCRKECKCEEKCKYNYDIQMIEIDETSMIDAFVFYDILKACKYFNSRLIMLGDVEQLPSIGPGKILHQIIKSEVFSVTKLTKIKRQNAGALVNNILKMSKEVITPKDFTDESMVLLDAKDFILPNRTVNEDRVLDLISEYGLNKRNTKFISCFKKNTFVFNTKKINNILQDKFNPLSEDWELDIIPSNNKYENSFAFRRDDRIVRTENDNSSEKMRANGEEAEILDFDGRHVTIQYSGAGDKPEQIGINELYENFVLNYSVTIHKAQGSQYQNVVFFIDPNQTITEKKSIYTAISRARERCIIIANKDDFVKLQINNKKMDFKVSLFMEESDYHEFQ</sequence>
<evidence type="ECO:0000259" key="3">
    <source>
        <dbReference type="Pfam" id="PF13538"/>
    </source>
</evidence>
<reference evidence="4" key="1">
    <citation type="journal article" date="2020" name="Nature">
        <title>Giant virus diversity and host interactions through global metagenomics.</title>
        <authorList>
            <person name="Schulz F."/>
            <person name="Roux S."/>
            <person name="Paez-Espino D."/>
            <person name="Jungbluth S."/>
            <person name="Walsh D.A."/>
            <person name="Denef V.J."/>
            <person name="McMahon K.D."/>
            <person name="Konstantinidis K.T."/>
            <person name="Eloe-Fadrosh E.A."/>
            <person name="Kyrpides N.C."/>
            <person name="Woyke T."/>
        </authorList>
    </citation>
    <scope>NUCLEOTIDE SEQUENCE</scope>
    <source>
        <strain evidence="4">GVMAG-M-3300023174-5</strain>
    </source>
</reference>
<dbReference type="EMBL" id="MN739676">
    <property type="protein sequence ID" value="QHT20004.1"/>
    <property type="molecule type" value="Genomic_DNA"/>
</dbReference>
<evidence type="ECO:0000256" key="1">
    <source>
        <dbReference type="ARBA" id="ARBA00022741"/>
    </source>
</evidence>
<evidence type="ECO:0000256" key="2">
    <source>
        <dbReference type="ARBA" id="ARBA00022840"/>
    </source>
</evidence>
<dbReference type="PANTHER" id="PTHR43788:SF6">
    <property type="entry name" value="DNA HELICASE B"/>
    <property type="match status" value="1"/>
</dbReference>
<dbReference type="Pfam" id="PF13538">
    <property type="entry name" value="UvrD_C_2"/>
    <property type="match status" value="1"/>
</dbReference>
<accession>A0A6C0DTS4</accession>
<keyword evidence="1" id="KW-0547">Nucleotide-binding</keyword>
<dbReference type="CDD" id="cd18809">
    <property type="entry name" value="SF1_C_RecD"/>
    <property type="match status" value="1"/>
</dbReference>
<dbReference type="GO" id="GO:0003678">
    <property type="term" value="F:DNA helicase activity"/>
    <property type="evidence" value="ECO:0007669"/>
    <property type="project" value="UniProtKB-ARBA"/>
</dbReference>
<keyword evidence="2" id="KW-0067">ATP-binding</keyword>
<evidence type="ECO:0000313" key="4">
    <source>
        <dbReference type="EMBL" id="QHT20004.1"/>
    </source>
</evidence>
<dbReference type="Gene3D" id="3.40.50.300">
    <property type="entry name" value="P-loop containing nucleotide triphosphate hydrolases"/>
    <property type="match status" value="2"/>
</dbReference>
<dbReference type="AlphaFoldDB" id="A0A6C0DTS4"/>
<dbReference type="InterPro" id="IPR027785">
    <property type="entry name" value="UvrD-like_helicase_C"/>
</dbReference>